<protein>
    <submittedName>
        <fullName evidence="1">Uncharacterized protein</fullName>
    </submittedName>
</protein>
<name>A0A239BF74_9BACT</name>
<dbReference type="RefSeq" id="WP_089334478.1">
    <property type="nucleotide sequence ID" value="NZ_FZNS01000023.1"/>
</dbReference>
<gene>
    <name evidence="1" type="ORF">SAMN06269173_1238</name>
</gene>
<sequence length="75" mass="8543">MKTEAEVNAYLEALDRKDEQLETEVLHHYQLHQLYPDAGHQTSRELAERQLLAVRAKAAAMEWILGESGGQIPQD</sequence>
<evidence type="ECO:0000313" key="1">
    <source>
        <dbReference type="EMBL" id="SNS06610.1"/>
    </source>
</evidence>
<proteinExistence type="predicted"/>
<keyword evidence="2" id="KW-1185">Reference proteome</keyword>
<accession>A0A239BF74</accession>
<dbReference type="AlphaFoldDB" id="A0A239BF74"/>
<organism evidence="1 2">
    <name type="scientific">Hymenobacter mucosus</name>
    <dbReference type="NCBI Taxonomy" id="1411120"/>
    <lineage>
        <taxon>Bacteria</taxon>
        <taxon>Pseudomonadati</taxon>
        <taxon>Bacteroidota</taxon>
        <taxon>Cytophagia</taxon>
        <taxon>Cytophagales</taxon>
        <taxon>Hymenobacteraceae</taxon>
        <taxon>Hymenobacter</taxon>
    </lineage>
</organism>
<dbReference type="EMBL" id="FZNS01000023">
    <property type="protein sequence ID" value="SNS06610.1"/>
    <property type="molecule type" value="Genomic_DNA"/>
</dbReference>
<reference evidence="2" key="1">
    <citation type="submission" date="2017-06" db="EMBL/GenBank/DDBJ databases">
        <authorList>
            <person name="Varghese N."/>
            <person name="Submissions S."/>
        </authorList>
    </citation>
    <scope>NUCLEOTIDE SEQUENCE [LARGE SCALE GENOMIC DNA]</scope>
    <source>
        <strain evidence="2">DSM 28041</strain>
    </source>
</reference>
<evidence type="ECO:0000313" key="2">
    <source>
        <dbReference type="Proteomes" id="UP000198310"/>
    </source>
</evidence>
<dbReference type="Proteomes" id="UP000198310">
    <property type="component" value="Unassembled WGS sequence"/>
</dbReference>